<accession>A0A4C1ZFM8</accession>
<feature type="region of interest" description="Disordered" evidence="1">
    <location>
        <begin position="1"/>
        <end position="37"/>
    </location>
</feature>
<feature type="compositionally biased region" description="Polar residues" evidence="1">
    <location>
        <begin position="1"/>
        <end position="18"/>
    </location>
</feature>
<organism evidence="2 3">
    <name type="scientific">Eumeta variegata</name>
    <name type="common">Bagworm moth</name>
    <name type="synonym">Eumeta japonica</name>
    <dbReference type="NCBI Taxonomy" id="151549"/>
    <lineage>
        <taxon>Eukaryota</taxon>
        <taxon>Metazoa</taxon>
        <taxon>Ecdysozoa</taxon>
        <taxon>Arthropoda</taxon>
        <taxon>Hexapoda</taxon>
        <taxon>Insecta</taxon>
        <taxon>Pterygota</taxon>
        <taxon>Neoptera</taxon>
        <taxon>Endopterygota</taxon>
        <taxon>Lepidoptera</taxon>
        <taxon>Glossata</taxon>
        <taxon>Ditrysia</taxon>
        <taxon>Tineoidea</taxon>
        <taxon>Psychidae</taxon>
        <taxon>Oiketicinae</taxon>
        <taxon>Eumeta</taxon>
    </lineage>
</organism>
<dbReference type="AlphaFoldDB" id="A0A4C1ZFM8"/>
<dbReference type="Proteomes" id="UP000299102">
    <property type="component" value="Unassembled WGS sequence"/>
</dbReference>
<proteinExistence type="predicted"/>
<evidence type="ECO:0000313" key="2">
    <source>
        <dbReference type="EMBL" id="GBP86222.1"/>
    </source>
</evidence>
<sequence>MEIDTNPNREPSQQPSESRLSEELSFDSWSDDSNDLNYSDEVQKRKFRQPRLYAMYEPGFTYLSGKKTKVSTSASSVTRPRDARRPRGGCHRIGKSTSIHAFLANRREVNLPVRCCVTRS</sequence>
<evidence type="ECO:0000256" key="1">
    <source>
        <dbReference type="SAM" id="MobiDB-lite"/>
    </source>
</evidence>
<name>A0A4C1ZFM8_EUMVA</name>
<comment type="caution">
    <text evidence="2">The sequence shown here is derived from an EMBL/GenBank/DDBJ whole genome shotgun (WGS) entry which is preliminary data.</text>
</comment>
<reference evidence="2 3" key="1">
    <citation type="journal article" date="2019" name="Commun. Biol.">
        <title>The bagworm genome reveals a unique fibroin gene that provides high tensile strength.</title>
        <authorList>
            <person name="Kono N."/>
            <person name="Nakamura H."/>
            <person name="Ohtoshi R."/>
            <person name="Tomita M."/>
            <person name="Numata K."/>
            <person name="Arakawa K."/>
        </authorList>
    </citation>
    <scope>NUCLEOTIDE SEQUENCE [LARGE SCALE GENOMIC DNA]</scope>
</reference>
<protein>
    <submittedName>
        <fullName evidence="2">Uncharacterized protein</fullName>
    </submittedName>
</protein>
<gene>
    <name evidence="2" type="ORF">EVAR_54838_1</name>
</gene>
<evidence type="ECO:0000313" key="3">
    <source>
        <dbReference type="Proteomes" id="UP000299102"/>
    </source>
</evidence>
<keyword evidence="3" id="KW-1185">Reference proteome</keyword>
<feature type="region of interest" description="Disordered" evidence="1">
    <location>
        <begin position="67"/>
        <end position="91"/>
    </location>
</feature>
<dbReference type="EMBL" id="BGZK01001781">
    <property type="protein sequence ID" value="GBP86222.1"/>
    <property type="molecule type" value="Genomic_DNA"/>
</dbReference>